<dbReference type="EMBL" id="CAJVQB010000449">
    <property type="protein sequence ID" value="CAG8489872.1"/>
    <property type="molecule type" value="Genomic_DNA"/>
</dbReference>
<comment type="caution">
    <text evidence="2">The sequence shown here is derived from an EMBL/GenBank/DDBJ whole genome shotgun (WGS) entry which is preliminary data.</text>
</comment>
<evidence type="ECO:0000313" key="2">
    <source>
        <dbReference type="EMBL" id="CAG8489872.1"/>
    </source>
</evidence>
<accession>A0ABM8W004</accession>
<gene>
    <name evidence="2" type="ORF">GMARGA_LOCUS1667</name>
</gene>
<organism evidence="2 3">
    <name type="scientific">Gigaspora margarita</name>
    <dbReference type="NCBI Taxonomy" id="4874"/>
    <lineage>
        <taxon>Eukaryota</taxon>
        <taxon>Fungi</taxon>
        <taxon>Fungi incertae sedis</taxon>
        <taxon>Mucoromycota</taxon>
        <taxon>Glomeromycotina</taxon>
        <taxon>Glomeromycetes</taxon>
        <taxon>Diversisporales</taxon>
        <taxon>Gigasporaceae</taxon>
        <taxon>Gigaspora</taxon>
    </lineage>
</organism>
<dbReference type="Proteomes" id="UP000789901">
    <property type="component" value="Unassembled WGS sequence"/>
</dbReference>
<evidence type="ECO:0000313" key="3">
    <source>
        <dbReference type="Proteomes" id="UP000789901"/>
    </source>
</evidence>
<name>A0ABM8W004_GIGMA</name>
<protein>
    <submittedName>
        <fullName evidence="2">13546_t:CDS:1</fullName>
    </submittedName>
</protein>
<sequence length="289" mass="33969">MGTLNLNIEYLTYTKTEYLKDFDCYGCKVPFSDQDLNDNNFILGVSDYRAEHKNCPDVERCEECFSRYRKEEMRQSAKDKNWYCLKTCWADHAELRRDAEEINNMVCRHLTLLREIEKENAIFKYHLATISHFVNLDNLGIKGIEHKAGQVIINLRNRREEIPEKSKEKVGLQGINEVMSGVMEAQRKHVERMKETEKQKEPIIMLDEYEKEKPKEPDRPNSFKKFAEGMNKVECIECKKYVSLAECIYDPARNKHTCHSCDKKLKEAEAKKKEAKTQEKIKELEGGIK</sequence>
<proteinExistence type="predicted"/>
<reference evidence="2 3" key="1">
    <citation type="submission" date="2021-06" db="EMBL/GenBank/DDBJ databases">
        <authorList>
            <person name="Kallberg Y."/>
            <person name="Tangrot J."/>
            <person name="Rosling A."/>
        </authorList>
    </citation>
    <scope>NUCLEOTIDE SEQUENCE [LARGE SCALE GENOMIC DNA]</scope>
    <source>
        <strain evidence="2 3">120-4 pot B 10/14</strain>
    </source>
</reference>
<evidence type="ECO:0000256" key="1">
    <source>
        <dbReference type="SAM" id="MobiDB-lite"/>
    </source>
</evidence>
<feature type="region of interest" description="Disordered" evidence="1">
    <location>
        <begin position="269"/>
        <end position="289"/>
    </location>
</feature>
<keyword evidence="3" id="KW-1185">Reference proteome</keyword>